<sequence>MGSSVTINEVRFTGMHRLVFPSSGMNSAGVSLYTGFHRLTTWKLCFSCFSVLATA</sequence>
<keyword evidence="2" id="KW-1185">Reference proteome</keyword>
<comment type="caution">
    <text evidence="1">The sequence shown here is derived from an EMBL/GenBank/DDBJ whole genome shotgun (WGS) entry which is preliminary data.</text>
</comment>
<accession>A0A0V0ZHC8</accession>
<protein>
    <submittedName>
        <fullName evidence="1">Uncharacterized protein</fullName>
    </submittedName>
</protein>
<proteinExistence type="predicted"/>
<organism evidence="1 2">
    <name type="scientific">Trichinella spiralis</name>
    <name type="common">Trichina worm</name>
    <dbReference type="NCBI Taxonomy" id="6334"/>
    <lineage>
        <taxon>Eukaryota</taxon>
        <taxon>Metazoa</taxon>
        <taxon>Ecdysozoa</taxon>
        <taxon>Nematoda</taxon>
        <taxon>Enoplea</taxon>
        <taxon>Dorylaimia</taxon>
        <taxon>Trichinellida</taxon>
        <taxon>Trichinellidae</taxon>
        <taxon>Trichinella</taxon>
    </lineage>
</organism>
<evidence type="ECO:0000313" key="1">
    <source>
        <dbReference type="EMBL" id="KRY11869.1"/>
    </source>
</evidence>
<reference evidence="1 2" key="1">
    <citation type="submission" date="2015-01" db="EMBL/GenBank/DDBJ databases">
        <title>Evolution of Trichinella species and genotypes.</title>
        <authorList>
            <person name="Korhonen P.K."/>
            <person name="Edoardo P."/>
            <person name="Giuseppe L.R."/>
            <person name="Gasser R.B."/>
        </authorList>
    </citation>
    <scope>NUCLEOTIDE SEQUENCE [LARGE SCALE GENOMIC DNA]</scope>
    <source>
        <strain evidence="1">ISS3</strain>
    </source>
</reference>
<dbReference type="Proteomes" id="UP000054776">
    <property type="component" value="Unassembled WGS sequence"/>
</dbReference>
<evidence type="ECO:0000313" key="2">
    <source>
        <dbReference type="Proteomes" id="UP000054776"/>
    </source>
</evidence>
<gene>
    <name evidence="1" type="ORF">T01_8530</name>
</gene>
<name>A0A0V0ZHC8_TRISP</name>
<dbReference type="AlphaFoldDB" id="A0A0V0ZHC8"/>
<dbReference type="InParanoid" id="A0A0V0ZHC8"/>
<dbReference type="EMBL" id="JYDH01002410">
    <property type="protein sequence ID" value="KRY11869.1"/>
    <property type="molecule type" value="Genomic_DNA"/>
</dbReference>